<feature type="transmembrane region" description="Helical" evidence="5">
    <location>
        <begin position="262"/>
        <end position="281"/>
    </location>
</feature>
<accession>A0AA43TT13</accession>
<evidence type="ECO:0000256" key="2">
    <source>
        <dbReference type="ARBA" id="ARBA00022692"/>
    </source>
</evidence>
<feature type="transmembrane region" description="Helical" evidence="5">
    <location>
        <begin position="200"/>
        <end position="223"/>
    </location>
</feature>
<evidence type="ECO:0000256" key="5">
    <source>
        <dbReference type="SAM" id="Phobius"/>
    </source>
</evidence>
<feature type="transmembrane region" description="Helical" evidence="5">
    <location>
        <begin position="115"/>
        <end position="141"/>
    </location>
</feature>
<keyword evidence="7" id="KW-1185">Reference proteome</keyword>
<feature type="transmembrane region" description="Helical" evidence="5">
    <location>
        <begin position="301"/>
        <end position="327"/>
    </location>
</feature>
<sequence>MADANNVGYIDPSIPNPGHSDDSRIIIYGYTPSATLSLLALLLYALFLIFYILRLLRPPHLRLRMAAGGEKQVSTRAFTILAIATIVFEIVGYAFRIQSASPGRADPYKTINFILQYFFIVVAPVFLSGGVYTLLTSLMQLSPTNTSPPTTTNLCTLPRRAIIALFVTADVICTIVQVAGAALIGVRESRRQSPTTANRILLAGLVVQVGSFSGFLVLLGVFLGRCRGESLGLFARSRGDKEEERVRGGVDRVRVLLGRVTGVRTWVVGLVVASLLVYLRTIFRMAETSQGVGGYASSHEVFFGVLEFMPIVLAVGILGFVVPGVVVKEEERARGDEGVENERIEDRVVNKEGR</sequence>
<dbReference type="PANTHER" id="PTHR31465:SF1">
    <property type="entry name" value="PROTEIN RTA1-RELATED"/>
    <property type="match status" value="1"/>
</dbReference>
<protein>
    <submittedName>
        <fullName evidence="6">Uncharacterized protein</fullName>
    </submittedName>
</protein>
<dbReference type="InterPro" id="IPR007568">
    <property type="entry name" value="RTA1"/>
</dbReference>
<keyword evidence="3 5" id="KW-1133">Transmembrane helix</keyword>
<evidence type="ECO:0000256" key="3">
    <source>
        <dbReference type="ARBA" id="ARBA00022989"/>
    </source>
</evidence>
<dbReference type="EMBL" id="JAPUFD010000011">
    <property type="protein sequence ID" value="MDI1490411.1"/>
    <property type="molecule type" value="Genomic_DNA"/>
</dbReference>
<gene>
    <name evidence="6" type="ORF">OHK93_001614</name>
</gene>
<dbReference type="Proteomes" id="UP001161017">
    <property type="component" value="Unassembled WGS sequence"/>
</dbReference>
<dbReference type="GO" id="GO:0016020">
    <property type="term" value="C:membrane"/>
    <property type="evidence" value="ECO:0007669"/>
    <property type="project" value="UniProtKB-SubCell"/>
</dbReference>
<feature type="transmembrane region" description="Helical" evidence="5">
    <location>
        <begin position="36"/>
        <end position="56"/>
    </location>
</feature>
<evidence type="ECO:0000256" key="4">
    <source>
        <dbReference type="ARBA" id="ARBA00023136"/>
    </source>
</evidence>
<organism evidence="6 7">
    <name type="scientific">Ramalina farinacea</name>
    <dbReference type="NCBI Taxonomy" id="258253"/>
    <lineage>
        <taxon>Eukaryota</taxon>
        <taxon>Fungi</taxon>
        <taxon>Dikarya</taxon>
        <taxon>Ascomycota</taxon>
        <taxon>Pezizomycotina</taxon>
        <taxon>Lecanoromycetes</taxon>
        <taxon>OSLEUM clade</taxon>
        <taxon>Lecanoromycetidae</taxon>
        <taxon>Lecanorales</taxon>
        <taxon>Lecanorineae</taxon>
        <taxon>Ramalinaceae</taxon>
        <taxon>Ramalina</taxon>
    </lineage>
</organism>
<feature type="transmembrane region" description="Helical" evidence="5">
    <location>
        <begin position="162"/>
        <end position="185"/>
    </location>
</feature>
<dbReference type="Pfam" id="PF04479">
    <property type="entry name" value="RTA1"/>
    <property type="match status" value="1"/>
</dbReference>
<dbReference type="PANTHER" id="PTHR31465">
    <property type="entry name" value="PROTEIN RTA1-RELATED"/>
    <property type="match status" value="1"/>
</dbReference>
<evidence type="ECO:0000313" key="7">
    <source>
        <dbReference type="Proteomes" id="UP001161017"/>
    </source>
</evidence>
<name>A0AA43TT13_9LECA</name>
<feature type="transmembrane region" description="Helical" evidence="5">
    <location>
        <begin position="77"/>
        <end position="95"/>
    </location>
</feature>
<keyword evidence="4 5" id="KW-0472">Membrane</keyword>
<keyword evidence="2 5" id="KW-0812">Transmembrane</keyword>
<comment type="subcellular location">
    <subcellularLocation>
        <location evidence="1">Membrane</location>
        <topology evidence="1">Multi-pass membrane protein</topology>
    </subcellularLocation>
</comment>
<dbReference type="AlphaFoldDB" id="A0AA43TT13"/>
<evidence type="ECO:0000313" key="6">
    <source>
        <dbReference type="EMBL" id="MDI1490411.1"/>
    </source>
</evidence>
<proteinExistence type="predicted"/>
<comment type="caution">
    <text evidence="6">The sequence shown here is derived from an EMBL/GenBank/DDBJ whole genome shotgun (WGS) entry which is preliminary data.</text>
</comment>
<evidence type="ECO:0000256" key="1">
    <source>
        <dbReference type="ARBA" id="ARBA00004141"/>
    </source>
</evidence>
<reference evidence="6" key="1">
    <citation type="journal article" date="2023" name="Genome Biol. Evol.">
        <title>First Whole Genome Sequence and Flow Cytometry Genome Size Data for the Lichen-Forming Fungus Ramalina farinacea (Ascomycota).</title>
        <authorList>
            <person name="Llewellyn T."/>
            <person name="Mian S."/>
            <person name="Hill R."/>
            <person name="Leitch I.J."/>
            <person name="Gaya E."/>
        </authorList>
    </citation>
    <scope>NUCLEOTIDE SEQUENCE</scope>
    <source>
        <strain evidence="6">LIQ254RAFAR</strain>
    </source>
</reference>